<feature type="compositionally biased region" description="Basic residues" evidence="2">
    <location>
        <begin position="497"/>
        <end position="507"/>
    </location>
</feature>
<evidence type="ECO:0000313" key="4">
    <source>
        <dbReference type="EMBL" id="CAH0717487.1"/>
    </source>
</evidence>
<feature type="region of interest" description="Disordered" evidence="2">
    <location>
        <begin position="826"/>
        <end position="902"/>
    </location>
</feature>
<keyword evidence="5" id="KW-1185">Reference proteome</keyword>
<feature type="coiled-coil region" evidence="1">
    <location>
        <begin position="190"/>
        <end position="217"/>
    </location>
</feature>
<dbReference type="EMBL" id="OV170232">
    <property type="protein sequence ID" value="CAH0717487.1"/>
    <property type="molecule type" value="Genomic_DNA"/>
</dbReference>
<dbReference type="InterPro" id="IPR003604">
    <property type="entry name" value="Matrin/U1-like-C_Znf_C2H2"/>
</dbReference>
<dbReference type="PANTHER" id="PTHR15577">
    <property type="entry name" value="ZINC FINGER CONTAINING PROTEIN"/>
    <property type="match status" value="1"/>
</dbReference>
<organism evidence="4 5">
    <name type="scientific">Brenthis ino</name>
    <name type="common">lesser marbled fritillary</name>
    <dbReference type="NCBI Taxonomy" id="405034"/>
    <lineage>
        <taxon>Eukaryota</taxon>
        <taxon>Metazoa</taxon>
        <taxon>Ecdysozoa</taxon>
        <taxon>Arthropoda</taxon>
        <taxon>Hexapoda</taxon>
        <taxon>Insecta</taxon>
        <taxon>Pterygota</taxon>
        <taxon>Neoptera</taxon>
        <taxon>Endopterygota</taxon>
        <taxon>Lepidoptera</taxon>
        <taxon>Glossata</taxon>
        <taxon>Ditrysia</taxon>
        <taxon>Papilionoidea</taxon>
        <taxon>Nymphalidae</taxon>
        <taxon>Heliconiinae</taxon>
        <taxon>Argynnini</taxon>
        <taxon>Brenthis</taxon>
    </lineage>
</organism>
<dbReference type="Proteomes" id="UP000838878">
    <property type="component" value="Chromosome 12"/>
</dbReference>
<feature type="region of interest" description="Disordered" evidence="2">
    <location>
        <begin position="1"/>
        <end position="119"/>
    </location>
</feature>
<dbReference type="GO" id="GO:0008270">
    <property type="term" value="F:zinc ion binding"/>
    <property type="evidence" value="ECO:0007669"/>
    <property type="project" value="InterPro"/>
</dbReference>
<feature type="compositionally biased region" description="Polar residues" evidence="2">
    <location>
        <begin position="891"/>
        <end position="900"/>
    </location>
</feature>
<feature type="region of interest" description="Disordered" evidence="2">
    <location>
        <begin position="448"/>
        <end position="691"/>
    </location>
</feature>
<dbReference type="AlphaFoldDB" id="A0A8J9UC56"/>
<sequence>MSHEYSRKRFYSRDRERDRERERDRDRDRDRDREWNRNDYHYEKRHSPSRKRSRSPPPRENKRRSRSPRKNDKDVLDENILSEIAKLPEPSELWDSQMQEGGFTAPPAPTFPQEGSNYGGNYNQSYSGIYNEFPSVVPAAPHPPDMASWNQMSLPPPPAPPVYNVEEQIKKEAAIETEMRHQKAALSKQREDYIKKAGILKKELDTLKDQRNELRGDAKRSPSPDTKRFLKENTKLQLEIQNKLKTINNVVDMLNGIIGEEAQEVIESDDSTERGAKRKSSRSPSGKKFNYVYYDPEMHWCRVCNEFPPTAKDYLNHLHSPAHHKMAAAHMEAPWHSVAGANEGFPSYASAPTKRTPIRGLQFFVPSTAWYCKLCDQFIGDLHCASAHLKSVSHSKNYTNFVEQNPHWETDWMSDRQKAFEKARANNKNKVEDKPQYAAHTITFNKDGFHTKLKMDSPPPPNEEKKKKKDKKKKSKRKRSSSSSSSSSSSGSDSEPKKKKKSKKSKTKYGSDDKLSEWMSSIKMERLNDNDRKLLDNIKTRIKLDKMETARRSSERERERSATSQQRAREQERRESRTREERDRREEPRRREERREERRDERREERRDERRDERREERRDSSRDERDSSRRSPQRQDAKKPEIRKMPFIGKMPVYKNLAKTTNKQEEKKEDDSKKKEEDEASKKRREEMDAEIQKKVAEFKQKIASAQLERQQAELPPPLLLPTLPLQHAFLPPAQPPPPATTAPPANLPKDFQDALDIIFPSEVKNAEMAAQQELFQGLPPGLAPPGFPGIPGLGGVMQPFPQLSILGNPPHMMMGFDMNSPLFQPRPQLYDTHVPILPNQKPRQNQNKNRQQKNNNENQKQKQNTTNVTSASETAPTTTTTESPADSTKANQASAASTKNKEELDDLAMLGIDASDERLVCEKKYNVLRKGSRKYGIDAMLTRYFNQDPIENFFGNIRSYGVRNIAPNTVSFEGTFKALIINNYSEPHSSRANCEEDHNECLQSLDSFLKDKNIITPDIPDTNDTIHFNSEICFDQSNEIDAGQSNYVCRWVLKRFLKFIIKSELGDILVSPLQYKSVKCPCNANLKHEDDLSPNKKENCGLGSGGGSSHTSHDTRVSLASFVTSNINMSADKVFHSRSQGIPSEGVKDQYADGKAARVWKKYIGDSNERTQNYRDFLSGLLKKHGCVKVLDVACGTG</sequence>
<dbReference type="OrthoDB" id="10072641at2759"/>
<feature type="domain" description="U1-type" evidence="3">
    <location>
        <begin position="367"/>
        <end position="401"/>
    </location>
</feature>
<dbReference type="GO" id="GO:0045893">
    <property type="term" value="P:positive regulation of DNA-templated transcription"/>
    <property type="evidence" value="ECO:0007669"/>
    <property type="project" value="TreeGrafter"/>
</dbReference>
<dbReference type="InterPro" id="IPR029063">
    <property type="entry name" value="SAM-dependent_MTases_sf"/>
</dbReference>
<evidence type="ECO:0000259" key="3">
    <source>
        <dbReference type="SMART" id="SM00451"/>
    </source>
</evidence>
<gene>
    <name evidence="4" type="ORF">BINO364_LOCUS4088</name>
</gene>
<protein>
    <recommendedName>
        <fullName evidence="3">U1-type domain-containing protein</fullName>
    </recommendedName>
</protein>
<proteinExistence type="predicted"/>
<feature type="domain" description="U1-type" evidence="3">
    <location>
        <begin position="296"/>
        <end position="330"/>
    </location>
</feature>
<evidence type="ECO:0000256" key="1">
    <source>
        <dbReference type="SAM" id="Coils"/>
    </source>
</evidence>
<feature type="compositionally biased region" description="Basic and acidic residues" evidence="2">
    <location>
        <begin position="663"/>
        <end position="691"/>
    </location>
</feature>
<dbReference type="SUPFAM" id="SSF53335">
    <property type="entry name" value="S-adenosyl-L-methionine-dependent methyltransferases"/>
    <property type="match status" value="1"/>
</dbReference>
<feature type="compositionally biased region" description="Basic and acidic residues" evidence="2">
    <location>
        <begin position="523"/>
        <end position="645"/>
    </location>
</feature>
<keyword evidence="1" id="KW-0175">Coiled coil</keyword>
<name>A0A8J9UC56_9NEOP</name>
<dbReference type="InterPro" id="IPR055309">
    <property type="entry name" value="Znf318-like"/>
</dbReference>
<dbReference type="InterPro" id="IPR048367">
    <property type="entry name" value="TNP-like_RNaseH_C"/>
</dbReference>
<dbReference type="SMART" id="SM00451">
    <property type="entry name" value="ZnF_U1"/>
    <property type="match status" value="2"/>
</dbReference>
<feature type="compositionally biased region" description="Low complexity" evidence="2">
    <location>
        <begin position="840"/>
        <end position="890"/>
    </location>
</feature>
<accession>A0A8J9UC56</accession>
<feature type="compositionally biased region" description="Basic and acidic residues" evidence="2">
    <location>
        <begin position="1"/>
        <end position="46"/>
    </location>
</feature>
<dbReference type="PANTHER" id="PTHR15577:SF2">
    <property type="entry name" value="ZINC FINGER PROTEIN 318"/>
    <property type="match status" value="1"/>
</dbReference>
<evidence type="ECO:0000256" key="2">
    <source>
        <dbReference type="SAM" id="MobiDB-lite"/>
    </source>
</evidence>
<feature type="non-terminal residue" evidence="4">
    <location>
        <position position="1200"/>
    </location>
</feature>
<dbReference type="Pfam" id="PF21789">
    <property type="entry name" value="TNP-like_RNaseH_C"/>
    <property type="match status" value="1"/>
</dbReference>
<feature type="compositionally biased region" description="Low complexity" evidence="2">
    <location>
        <begin position="481"/>
        <end position="493"/>
    </location>
</feature>
<feature type="compositionally biased region" description="Basic residues" evidence="2">
    <location>
        <begin position="466"/>
        <end position="480"/>
    </location>
</feature>
<dbReference type="GO" id="GO:0005654">
    <property type="term" value="C:nucleoplasm"/>
    <property type="evidence" value="ECO:0007669"/>
    <property type="project" value="TreeGrafter"/>
</dbReference>
<evidence type="ECO:0000313" key="5">
    <source>
        <dbReference type="Proteomes" id="UP000838878"/>
    </source>
</evidence>
<reference evidence="4" key="1">
    <citation type="submission" date="2021-12" db="EMBL/GenBank/DDBJ databases">
        <authorList>
            <person name="Martin H S."/>
        </authorList>
    </citation>
    <scope>NUCLEOTIDE SEQUENCE</scope>
</reference>
<dbReference type="GO" id="GO:0045892">
    <property type="term" value="P:negative regulation of DNA-templated transcription"/>
    <property type="evidence" value="ECO:0007669"/>
    <property type="project" value="TreeGrafter"/>
</dbReference>
<feature type="region of interest" description="Disordered" evidence="2">
    <location>
        <begin position="265"/>
        <end position="285"/>
    </location>
</feature>
<dbReference type="GO" id="GO:0003676">
    <property type="term" value="F:nucleic acid binding"/>
    <property type="evidence" value="ECO:0007669"/>
    <property type="project" value="InterPro"/>
</dbReference>